<feature type="domain" description="Plastocyanin-like" evidence="7">
    <location>
        <begin position="112"/>
        <end position="253"/>
    </location>
</feature>
<dbReference type="InterPro" id="IPR033138">
    <property type="entry name" value="Cu_oxidase_CS"/>
</dbReference>
<dbReference type="InterPro" id="IPR011707">
    <property type="entry name" value="Cu-oxidase-like_N"/>
</dbReference>
<dbReference type="GO" id="GO:0005507">
    <property type="term" value="F:copper ion binding"/>
    <property type="evidence" value="ECO:0007669"/>
    <property type="project" value="InterPro"/>
</dbReference>
<evidence type="ECO:0000256" key="2">
    <source>
        <dbReference type="ARBA" id="ARBA00022723"/>
    </source>
</evidence>
<dbReference type="PANTHER" id="PTHR11709">
    <property type="entry name" value="MULTI-COPPER OXIDASE"/>
    <property type="match status" value="1"/>
</dbReference>
<comment type="similarity">
    <text evidence="1">Belongs to the multicopper oxidase family.</text>
</comment>
<dbReference type="CDD" id="cd13903">
    <property type="entry name" value="CuRO_3_Tv-LCC_like"/>
    <property type="match status" value="1"/>
</dbReference>
<dbReference type="GO" id="GO:0016491">
    <property type="term" value="F:oxidoreductase activity"/>
    <property type="evidence" value="ECO:0007669"/>
    <property type="project" value="UniProtKB-KW"/>
</dbReference>
<accession>A0A0C2S7Y3</accession>
<dbReference type="FunFam" id="2.60.40.420:FF:000045">
    <property type="entry name" value="Laccase 2"/>
    <property type="match status" value="1"/>
</dbReference>
<proteinExistence type="inferred from homology"/>
<evidence type="ECO:0000259" key="8">
    <source>
        <dbReference type="Pfam" id="PF07731"/>
    </source>
</evidence>
<keyword evidence="6" id="KW-0325">Glycoprotein</keyword>
<dbReference type="Proteomes" id="UP000054549">
    <property type="component" value="Unassembled WGS sequence"/>
</dbReference>
<evidence type="ECO:0000256" key="5">
    <source>
        <dbReference type="ARBA" id="ARBA00023157"/>
    </source>
</evidence>
<evidence type="ECO:0000313" key="10">
    <source>
        <dbReference type="EMBL" id="KIL58885.1"/>
    </source>
</evidence>
<evidence type="ECO:0000256" key="4">
    <source>
        <dbReference type="ARBA" id="ARBA00023008"/>
    </source>
</evidence>
<dbReference type="Pfam" id="PF07731">
    <property type="entry name" value="Cu-oxidase_2"/>
    <property type="match status" value="1"/>
</dbReference>
<dbReference type="PANTHER" id="PTHR11709:SF511">
    <property type="entry name" value="LACCASE"/>
    <property type="match status" value="1"/>
</dbReference>
<dbReference type="AlphaFoldDB" id="A0A0C2S7Y3"/>
<dbReference type="InParanoid" id="A0A0C2S7Y3"/>
<name>A0A0C2S7Y3_AMAMK</name>
<reference evidence="10 11" key="1">
    <citation type="submission" date="2014-04" db="EMBL/GenBank/DDBJ databases">
        <title>Evolutionary Origins and Diversification of the Mycorrhizal Mutualists.</title>
        <authorList>
            <consortium name="DOE Joint Genome Institute"/>
            <consortium name="Mycorrhizal Genomics Consortium"/>
            <person name="Kohler A."/>
            <person name="Kuo A."/>
            <person name="Nagy L.G."/>
            <person name="Floudas D."/>
            <person name="Copeland A."/>
            <person name="Barry K.W."/>
            <person name="Cichocki N."/>
            <person name="Veneault-Fourrey C."/>
            <person name="LaButti K."/>
            <person name="Lindquist E.A."/>
            <person name="Lipzen A."/>
            <person name="Lundell T."/>
            <person name="Morin E."/>
            <person name="Murat C."/>
            <person name="Riley R."/>
            <person name="Ohm R."/>
            <person name="Sun H."/>
            <person name="Tunlid A."/>
            <person name="Henrissat B."/>
            <person name="Grigoriev I.V."/>
            <person name="Hibbett D.S."/>
            <person name="Martin F."/>
        </authorList>
    </citation>
    <scope>NUCLEOTIDE SEQUENCE [LARGE SCALE GENOMIC DNA]</scope>
    <source>
        <strain evidence="10 11">Koide BX008</strain>
    </source>
</reference>
<dbReference type="OrthoDB" id="2121828at2759"/>
<keyword evidence="5" id="KW-1015">Disulfide bond</keyword>
<dbReference type="SUPFAM" id="SSF49503">
    <property type="entry name" value="Cupredoxins"/>
    <property type="match status" value="3"/>
</dbReference>
<protein>
    <submittedName>
        <fullName evidence="10">Multicopper oxidase</fullName>
    </submittedName>
</protein>
<evidence type="ECO:0000259" key="9">
    <source>
        <dbReference type="Pfam" id="PF07732"/>
    </source>
</evidence>
<keyword evidence="3" id="KW-0560">Oxidoreductase</keyword>
<dbReference type="STRING" id="946122.A0A0C2S7Y3"/>
<evidence type="ECO:0000256" key="1">
    <source>
        <dbReference type="ARBA" id="ARBA00010609"/>
    </source>
</evidence>
<feature type="domain" description="Plastocyanin-like" evidence="9">
    <location>
        <begin position="1"/>
        <end position="100"/>
    </location>
</feature>
<dbReference type="Pfam" id="PF00394">
    <property type="entry name" value="Cu-oxidase"/>
    <property type="match status" value="1"/>
</dbReference>
<sequence length="431" mass="47198">MPGPLIVGKKGDQFRINVVNLLNDTTMVTTTSIHWHGIFQQGTNWADGPIGVTQCPIIPGDSFLYQFTVPNQAGTFWYHSHHLVQYCDGLRGPLVVYDPNDPYLPLYDVDDESTVITLSDWDHPPSPSQPVDPNYDAVLVNGLGRYVGGPASPLAVIHVKANTRYRFRLVSISCDPDFTFSIDNHTMTIIEVDGVATQPLKVDSIDIYAGQRYSFILKANQPIANYWIRSVPGPGPTGFDGGINSAILRYIGAPIADPKTPEEPSTNPLLETSLVPLNNPGAPGAPYPGGADINILLNITFNETLSTYYINNATFDPPRVPVLLQILSGAKTAQELLPPGSVYVLPRDKVVEVTIPGGSADSPHPFHLHGQTFSVVRSAGSTNYNYRNPVRRDVVDTGIAGDNVTFRFTTHNPGPWILHWYADLWFFPAPS</sequence>
<keyword evidence="11" id="KW-1185">Reference proteome</keyword>
<feature type="domain" description="Plastocyanin-like" evidence="8">
    <location>
        <begin position="317"/>
        <end position="419"/>
    </location>
</feature>
<gene>
    <name evidence="10" type="ORF">M378DRAFT_170069</name>
</gene>
<dbReference type="InterPro" id="IPR008972">
    <property type="entry name" value="Cupredoxin"/>
</dbReference>
<evidence type="ECO:0000313" key="11">
    <source>
        <dbReference type="Proteomes" id="UP000054549"/>
    </source>
</evidence>
<keyword evidence="2" id="KW-0479">Metal-binding</keyword>
<dbReference type="EMBL" id="KN818327">
    <property type="protein sequence ID" value="KIL58885.1"/>
    <property type="molecule type" value="Genomic_DNA"/>
</dbReference>
<dbReference type="InterPro" id="IPR001117">
    <property type="entry name" value="Cu-oxidase_2nd"/>
</dbReference>
<dbReference type="Gene3D" id="2.60.40.420">
    <property type="entry name" value="Cupredoxins - blue copper proteins"/>
    <property type="match status" value="3"/>
</dbReference>
<evidence type="ECO:0000256" key="3">
    <source>
        <dbReference type="ARBA" id="ARBA00023002"/>
    </source>
</evidence>
<keyword evidence="4" id="KW-0186">Copper</keyword>
<dbReference type="PROSITE" id="PS00079">
    <property type="entry name" value="MULTICOPPER_OXIDASE1"/>
    <property type="match status" value="1"/>
</dbReference>
<evidence type="ECO:0000259" key="7">
    <source>
        <dbReference type="Pfam" id="PF00394"/>
    </source>
</evidence>
<dbReference type="InterPro" id="IPR045087">
    <property type="entry name" value="Cu-oxidase_fam"/>
</dbReference>
<dbReference type="InterPro" id="IPR011706">
    <property type="entry name" value="Cu-oxidase_C"/>
</dbReference>
<dbReference type="Pfam" id="PF07732">
    <property type="entry name" value="Cu-oxidase_3"/>
    <property type="match status" value="1"/>
</dbReference>
<organism evidence="10 11">
    <name type="scientific">Amanita muscaria (strain Koide BX008)</name>
    <dbReference type="NCBI Taxonomy" id="946122"/>
    <lineage>
        <taxon>Eukaryota</taxon>
        <taxon>Fungi</taxon>
        <taxon>Dikarya</taxon>
        <taxon>Basidiomycota</taxon>
        <taxon>Agaricomycotina</taxon>
        <taxon>Agaricomycetes</taxon>
        <taxon>Agaricomycetidae</taxon>
        <taxon>Agaricales</taxon>
        <taxon>Pluteineae</taxon>
        <taxon>Amanitaceae</taxon>
        <taxon>Amanita</taxon>
    </lineage>
</organism>
<evidence type="ECO:0000256" key="6">
    <source>
        <dbReference type="ARBA" id="ARBA00023180"/>
    </source>
</evidence>
<dbReference type="HOGENOM" id="CLU_006504_2_1_1"/>